<dbReference type="KEGG" id="tva:5466756"/>
<accession>A2DET1</accession>
<keyword evidence="2" id="KW-1185">Reference proteome</keyword>
<protein>
    <submittedName>
        <fullName evidence="1">Uncharacterized protein</fullName>
    </submittedName>
</protein>
<evidence type="ECO:0000313" key="2">
    <source>
        <dbReference type="Proteomes" id="UP000001542"/>
    </source>
</evidence>
<dbReference type="VEuPathDB" id="TrichDB:TVAGG3_0576780"/>
<dbReference type="Proteomes" id="UP000001542">
    <property type="component" value="Unassembled WGS sequence"/>
</dbReference>
<reference evidence="1" key="2">
    <citation type="journal article" date="2007" name="Science">
        <title>Draft genome sequence of the sexually transmitted pathogen Trichomonas vaginalis.</title>
        <authorList>
            <person name="Carlton J.M."/>
            <person name="Hirt R.P."/>
            <person name="Silva J.C."/>
            <person name="Delcher A.L."/>
            <person name="Schatz M."/>
            <person name="Zhao Q."/>
            <person name="Wortman J.R."/>
            <person name="Bidwell S.L."/>
            <person name="Alsmark U.C.M."/>
            <person name="Besteiro S."/>
            <person name="Sicheritz-Ponten T."/>
            <person name="Noel C.J."/>
            <person name="Dacks J.B."/>
            <person name="Foster P.G."/>
            <person name="Simillion C."/>
            <person name="Van de Peer Y."/>
            <person name="Miranda-Saavedra D."/>
            <person name="Barton G.J."/>
            <person name="Westrop G.D."/>
            <person name="Mueller S."/>
            <person name="Dessi D."/>
            <person name="Fiori P.L."/>
            <person name="Ren Q."/>
            <person name="Paulsen I."/>
            <person name="Zhang H."/>
            <person name="Bastida-Corcuera F.D."/>
            <person name="Simoes-Barbosa A."/>
            <person name="Brown M.T."/>
            <person name="Hayes R.D."/>
            <person name="Mukherjee M."/>
            <person name="Okumura C.Y."/>
            <person name="Schneider R."/>
            <person name="Smith A.J."/>
            <person name="Vanacova S."/>
            <person name="Villalvazo M."/>
            <person name="Haas B.J."/>
            <person name="Pertea M."/>
            <person name="Feldblyum T.V."/>
            <person name="Utterback T.R."/>
            <person name="Shu C.L."/>
            <person name="Osoegawa K."/>
            <person name="de Jong P.J."/>
            <person name="Hrdy I."/>
            <person name="Horvathova L."/>
            <person name="Zubacova Z."/>
            <person name="Dolezal P."/>
            <person name="Malik S.B."/>
            <person name="Logsdon J.M. Jr."/>
            <person name="Henze K."/>
            <person name="Gupta A."/>
            <person name="Wang C.C."/>
            <person name="Dunne R.L."/>
            <person name="Upcroft J.A."/>
            <person name="Upcroft P."/>
            <person name="White O."/>
            <person name="Salzberg S.L."/>
            <person name="Tang P."/>
            <person name="Chiu C.-H."/>
            <person name="Lee Y.-S."/>
            <person name="Embley T.M."/>
            <person name="Coombs G.H."/>
            <person name="Mottram J.C."/>
            <person name="Tachezy J."/>
            <person name="Fraser-Liggett C.M."/>
            <person name="Johnson P.J."/>
        </authorList>
    </citation>
    <scope>NUCLEOTIDE SEQUENCE [LARGE SCALE GENOMIC DNA]</scope>
    <source>
        <strain evidence="1">G3</strain>
    </source>
</reference>
<dbReference type="AlphaFoldDB" id="A2DET1"/>
<dbReference type="EMBL" id="DS113192">
    <property type="protein sequence ID" value="EAY21208.1"/>
    <property type="molecule type" value="Genomic_DNA"/>
</dbReference>
<name>A2DET1_TRIV3</name>
<sequence>MSNKAYDFNTLLSPAFSKSIPNSNADSNFTPSTPIPVDIFKVDVMAFLNSFKENNIPIKPITENQVHTRRTLVDIKQAANTMNTSTTRKREFERRSLKAAPRQVNIKF</sequence>
<dbReference type="InParanoid" id="A2DET1"/>
<proteinExistence type="predicted"/>
<gene>
    <name evidence="1" type="ORF">TVAG_283770</name>
</gene>
<organism evidence="1 2">
    <name type="scientific">Trichomonas vaginalis (strain ATCC PRA-98 / G3)</name>
    <dbReference type="NCBI Taxonomy" id="412133"/>
    <lineage>
        <taxon>Eukaryota</taxon>
        <taxon>Metamonada</taxon>
        <taxon>Parabasalia</taxon>
        <taxon>Trichomonadida</taxon>
        <taxon>Trichomonadidae</taxon>
        <taxon>Trichomonas</taxon>
    </lineage>
</organism>
<dbReference type="VEuPathDB" id="TrichDB:TVAG_283770"/>
<reference evidence="1" key="1">
    <citation type="submission" date="2006-10" db="EMBL/GenBank/DDBJ databases">
        <authorList>
            <person name="Amadeo P."/>
            <person name="Zhao Q."/>
            <person name="Wortman J."/>
            <person name="Fraser-Liggett C."/>
            <person name="Carlton J."/>
        </authorList>
    </citation>
    <scope>NUCLEOTIDE SEQUENCE</scope>
    <source>
        <strain evidence="1">G3</strain>
    </source>
</reference>
<evidence type="ECO:0000313" key="1">
    <source>
        <dbReference type="EMBL" id="EAY21208.1"/>
    </source>
</evidence>
<dbReference type="RefSeq" id="XP_001582194.1">
    <property type="nucleotide sequence ID" value="XM_001582144.1"/>
</dbReference>